<keyword evidence="3" id="KW-0862">Zinc</keyword>
<keyword evidence="9" id="KW-1185">Reference proteome</keyword>
<keyword evidence="1" id="KW-0479">Metal-binding</keyword>
<dbReference type="OrthoDB" id="3219336at2759"/>
<evidence type="ECO:0000256" key="1">
    <source>
        <dbReference type="ARBA" id="ARBA00022723"/>
    </source>
</evidence>
<dbReference type="PROSITE" id="PS50089">
    <property type="entry name" value="ZF_RING_2"/>
    <property type="match status" value="1"/>
</dbReference>
<feature type="region of interest" description="Disordered" evidence="6">
    <location>
        <begin position="1"/>
        <end position="75"/>
    </location>
</feature>
<dbReference type="Gene3D" id="3.30.40.10">
    <property type="entry name" value="Zinc/RING finger domain, C3HC4 (zinc finger)"/>
    <property type="match status" value="1"/>
</dbReference>
<evidence type="ECO:0000259" key="7">
    <source>
        <dbReference type="PROSITE" id="PS50089"/>
    </source>
</evidence>
<reference evidence="9" key="1">
    <citation type="journal article" date="2012" name="Science">
        <title>The Paleozoic origin of enzymatic lignin decomposition reconstructed from 31 fungal genomes.</title>
        <authorList>
            <person name="Floudas D."/>
            <person name="Binder M."/>
            <person name="Riley R."/>
            <person name="Barry K."/>
            <person name="Blanchette R.A."/>
            <person name="Henrissat B."/>
            <person name="Martinez A.T."/>
            <person name="Otillar R."/>
            <person name="Spatafora J.W."/>
            <person name="Yadav J.S."/>
            <person name="Aerts A."/>
            <person name="Benoit I."/>
            <person name="Boyd A."/>
            <person name="Carlson A."/>
            <person name="Copeland A."/>
            <person name="Coutinho P.M."/>
            <person name="de Vries R.P."/>
            <person name="Ferreira P."/>
            <person name="Findley K."/>
            <person name="Foster B."/>
            <person name="Gaskell J."/>
            <person name="Glotzer D."/>
            <person name="Gorecki P."/>
            <person name="Heitman J."/>
            <person name="Hesse C."/>
            <person name="Hori C."/>
            <person name="Igarashi K."/>
            <person name="Jurgens J.A."/>
            <person name="Kallen N."/>
            <person name="Kersten P."/>
            <person name="Kohler A."/>
            <person name="Kuees U."/>
            <person name="Kumar T.K.A."/>
            <person name="Kuo A."/>
            <person name="LaButti K."/>
            <person name="Larrondo L.F."/>
            <person name="Lindquist E."/>
            <person name="Ling A."/>
            <person name="Lombard V."/>
            <person name="Lucas S."/>
            <person name="Lundell T."/>
            <person name="Martin R."/>
            <person name="McLaughlin D.J."/>
            <person name="Morgenstern I."/>
            <person name="Morin E."/>
            <person name="Murat C."/>
            <person name="Nagy L.G."/>
            <person name="Nolan M."/>
            <person name="Ohm R.A."/>
            <person name="Patyshakuliyeva A."/>
            <person name="Rokas A."/>
            <person name="Ruiz-Duenas F.J."/>
            <person name="Sabat G."/>
            <person name="Salamov A."/>
            <person name="Samejima M."/>
            <person name="Schmutz J."/>
            <person name="Slot J.C."/>
            <person name="St John F."/>
            <person name="Stenlid J."/>
            <person name="Sun H."/>
            <person name="Sun S."/>
            <person name="Syed K."/>
            <person name="Tsang A."/>
            <person name="Wiebenga A."/>
            <person name="Young D."/>
            <person name="Pisabarro A."/>
            <person name="Eastwood D.C."/>
            <person name="Martin F."/>
            <person name="Cullen D."/>
            <person name="Grigoriev I.V."/>
            <person name="Hibbett D.S."/>
        </authorList>
    </citation>
    <scope>NUCLEOTIDE SEQUENCE [LARGE SCALE GENOMIC DNA]</scope>
    <source>
        <strain evidence="9">TFB10046</strain>
    </source>
</reference>
<dbReference type="InParanoid" id="J0L914"/>
<dbReference type="AlphaFoldDB" id="J0L914"/>
<dbReference type="KEGG" id="adl:AURDEDRAFT_178038"/>
<evidence type="ECO:0000256" key="2">
    <source>
        <dbReference type="ARBA" id="ARBA00022771"/>
    </source>
</evidence>
<dbReference type="OMA" id="CTMIMER"/>
<dbReference type="InterPro" id="IPR017907">
    <property type="entry name" value="Znf_RING_CS"/>
</dbReference>
<feature type="domain" description="RING-type" evidence="7">
    <location>
        <begin position="153"/>
        <end position="192"/>
    </location>
</feature>
<dbReference type="GO" id="GO:0008270">
    <property type="term" value="F:zinc ion binding"/>
    <property type="evidence" value="ECO:0007669"/>
    <property type="project" value="UniProtKB-KW"/>
</dbReference>
<accession>J0L914</accession>
<keyword evidence="2 4" id="KW-0863">Zinc-finger</keyword>
<evidence type="ECO:0000256" key="6">
    <source>
        <dbReference type="SAM" id="MobiDB-lite"/>
    </source>
</evidence>
<organism evidence="8 9">
    <name type="scientific">Auricularia subglabra (strain TFB-10046 / SS5)</name>
    <name type="common">White-rot fungus</name>
    <name type="synonym">Auricularia delicata (strain TFB10046)</name>
    <dbReference type="NCBI Taxonomy" id="717982"/>
    <lineage>
        <taxon>Eukaryota</taxon>
        <taxon>Fungi</taxon>
        <taxon>Dikarya</taxon>
        <taxon>Basidiomycota</taxon>
        <taxon>Agaricomycotina</taxon>
        <taxon>Agaricomycetes</taxon>
        <taxon>Auriculariales</taxon>
        <taxon>Auriculariaceae</taxon>
        <taxon>Auricularia</taxon>
    </lineage>
</organism>
<evidence type="ECO:0000313" key="8">
    <source>
        <dbReference type="EMBL" id="EJD32866.1"/>
    </source>
</evidence>
<dbReference type="EMBL" id="JH688592">
    <property type="protein sequence ID" value="EJD32866.1"/>
    <property type="molecule type" value="Genomic_DNA"/>
</dbReference>
<dbReference type="InterPro" id="IPR013083">
    <property type="entry name" value="Znf_RING/FYVE/PHD"/>
</dbReference>
<dbReference type="InterPro" id="IPR001841">
    <property type="entry name" value="Znf_RING"/>
</dbReference>
<sequence length="240" mass="26938">MAPGASGPTTEQPAGRVARSRPLVYDESGVIIVSDSEDNGPQPVPKFIPPRLKGEAQYHRTNSHKPSQLEPGNTIRRGAALQVKGKKRARDAEDEEERARVIQRLREKARAKQAENELVSRKLEAAERELAELRARLAHTSATIADVRQHSKCEICLETLWKPWALSDCGHVYCQECLIVIFKKKFECPTCRAAVRHRPVEIFAFKNMLRAVSGPAPVEIDVIHPGSVWDEFWNPVPVQN</sequence>
<gene>
    <name evidence="8" type="ORF">AURDEDRAFT_178038</name>
</gene>
<name>J0L914_AURST</name>
<evidence type="ECO:0000256" key="3">
    <source>
        <dbReference type="ARBA" id="ARBA00022833"/>
    </source>
</evidence>
<dbReference type="eggNOG" id="ENOG502SC5Q">
    <property type="taxonomic scope" value="Eukaryota"/>
</dbReference>
<dbReference type="PANTHER" id="PTHR23327">
    <property type="entry name" value="RING FINGER PROTEIN 127"/>
    <property type="match status" value="1"/>
</dbReference>
<keyword evidence="5" id="KW-0175">Coiled coil</keyword>
<feature type="coiled-coil region" evidence="5">
    <location>
        <begin position="92"/>
        <end position="143"/>
    </location>
</feature>
<dbReference type="PROSITE" id="PS00518">
    <property type="entry name" value="ZF_RING_1"/>
    <property type="match status" value="1"/>
</dbReference>
<evidence type="ECO:0000256" key="5">
    <source>
        <dbReference type="SAM" id="Coils"/>
    </source>
</evidence>
<dbReference type="Proteomes" id="UP000006514">
    <property type="component" value="Unassembled WGS sequence"/>
</dbReference>
<dbReference type="SMART" id="SM00184">
    <property type="entry name" value="RING"/>
    <property type="match status" value="1"/>
</dbReference>
<evidence type="ECO:0000256" key="4">
    <source>
        <dbReference type="PROSITE-ProRule" id="PRU00175"/>
    </source>
</evidence>
<dbReference type="SUPFAM" id="SSF57850">
    <property type="entry name" value="RING/U-box"/>
    <property type="match status" value="1"/>
</dbReference>
<dbReference type="Pfam" id="PF13923">
    <property type="entry name" value="zf-C3HC4_2"/>
    <property type="match status" value="1"/>
</dbReference>
<protein>
    <recommendedName>
        <fullName evidence="7">RING-type domain-containing protein</fullName>
    </recommendedName>
</protein>
<evidence type="ECO:0000313" key="9">
    <source>
        <dbReference type="Proteomes" id="UP000006514"/>
    </source>
</evidence>
<proteinExistence type="predicted"/>